<feature type="transmembrane region" description="Helical" evidence="1">
    <location>
        <begin position="429"/>
        <end position="451"/>
    </location>
</feature>
<comment type="caution">
    <text evidence="3">The sequence shown here is derived from an EMBL/GenBank/DDBJ whole genome shotgun (WGS) entry which is preliminary data.</text>
</comment>
<keyword evidence="1" id="KW-0472">Membrane</keyword>
<feature type="transmembrane region" description="Helical" evidence="1">
    <location>
        <begin position="492"/>
        <end position="514"/>
    </location>
</feature>
<protein>
    <recommendedName>
        <fullName evidence="2">DUF6533 domain-containing protein</fullName>
    </recommendedName>
</protein>
<reference evidence="3" key="1">
    <citation type="submission" date="2023-03" db="EMBL/GenBank/DDBJ databases">
        <title>Massive genome expansion in bonnet fungi (Mycena s.s.) driven by repeated elements and novel gene families across ecological guilds.</title>
        <authorList>
            <consortium name="Lawrence Berkeley National Laboratory"/>
            <person name="Harder C.B."/>
            <person name="Miyauchi S."/>
            <person name="Viragh M."/>
            <person name="Kuo A."/>
            <person name="Thoen E."/>
            <person name="Andreopoulos B."/>
            <person name="Lu D."/>
            <person name="Skrede I."/>
            <person name="Drula E."/>
            <person name="Henrissat B."/>
            <person name="Morin E."/>
            <person name="Kohler A."/>
            <person name="Barry K."/>
            <person name="LaButti K."/>
            <person name="Morin E."/>
            <person name="Salamov A."/>
            <person name="Lipzen A."/>
            <person name="Mereny Z."/>
            <person name="Hegedus B."/>
            <person name="Baldrian P."/>
            <person name="Stursova M."/>
            <person name="Weitz H."/>
            <person name="Taylor A."/>
            <person name="Grigoriev I.V."/>
            <person name="Nagy L.G."/>
            <person name="Martin F."/>
            <person name="Kauserud H."/>
        </authorList>
    </citation>
    <scope>NUCLEOTIDE SEQUENCE</scope>
    <source>
        <strain evidence="3">9144</strain>
    </source>
</reference>
<evidence type="ECO:0000259" key="2">
    <source>
        <dbReference type="Pfam" id="PF20151"/>
    </source>
</evidence>
<proteinExistence type="predicted"/>
<dbReference type="Proteomes" id="UP001219525">
    <property type="component" value="Unassembled WGS sequence"/>
</dbReference>
<feature type="transmembrane region" description="Helical" evidence="1">
    <location>
        <begin position="463"/>
        <end position="486"/>
    </location>
</feature>
<organism evidence="3 4">
    <name type="scientific">Mycena pura</name>
    <dbReference type="NCBI Taxonomy" id="153505"/>
    <lineage>
        <taxon>Eukaryota</taxon>
        <taxon>Fungi</taxon>
        <taxon>Dikarya</taxon>
        <taxon>Basidiomycota</taxon>
        <taxon>Agaricomycotina</taxon>
        <taxon>Agaricomycetes</taxon>
        <taxon>Agaricomycetidae</taxon>
        <taxon>Agaricales</taxon>
        <taxon>Marasmiineae</taxon>
        <taxon>Mycenaceae</taxon>
        <taxon>Mycena</taxon>
    </lineage>
</organism>
<keyword evidence="1" id="KW-0812">Transmembrane</keyword>
<feature type="transmembrane region" description="Helical" evidence="1">
    <location>
        <begin position="392"/>
        <end position="409"/>
    </location>
</feature>
<evidence type="ECO:0000313" key="3">
    <source>
        <dbReference type="EMBL" id="KAJ7208324.1"/>
    </source>
</evidence>
<evidence type="ECO:0000256" key="1">
    <source>
        <dbReference type="SAM" id="Phobius"/>
    </source>
</evidence>
<accession>A0AAD6VBQ6</accession>
<name>A0AAD6VBQ6_9AGAR</name>
<dbReference type="Pfam" id="PF20151">
    <property type="entry name" value="DUF6533"/>
    <property type="match status" value="1"/>
</dbReference>
<keyword evidence="4" id="KW-1185">Reference proteome</keyword>
<dbReference type="AlphaFoldDB" id="A0AAD6VBQ6"/>
<dbReference type="EMBL" id="JARJCW010000034">
    <property type="protein sequence ID" value="KAJ7208324.1"/>
    <property type="molecule type" value="Genomic_DNA"/>
</dbReference>
<gene>
    <name evidence="3" type="ORF">GGX14DRAFT_698040</name>
</gene>
<dbReference type="InterPro" id="IPR045340">
    <property type="entry name" value="DUF6533"/>
</dbReference>
<feature type="transmembrane region" description="Helical" evidence="1">
    <location>
        <begin position="593"/>
        <end position="612"/>
    </location>
</feature>
<sequence length="659" mass="74443">MATDVLGLGRGVLLRWWLSLTKGYPLSWTIREKHTRMRDDGTSASHITDIIHPTTYLPKLRRLEANVSENRFRDLVPLQTPLPLLQHLAAQLGSENLRDILQCAPDLRHLTTRSLSPDLYLASKSLVSLELTGYVSYPADVFLGILNNYPLLSHLKCAGRVTHVHGVTPATFPSLRSLQFSGLGVLEFLTLPNLTHLEFSQPLHLEIIEPFLSRSGCAIKHLCCVLASEWEVFKTSLEIFPWVETLEIVLDDEGYTHLFGLALYCLDPSVMSLVPLLRKVVIIDAPLYFDFSRIVDVLKRRRQLRSFHLIEEAQSLNPQEPNDKLPRAPQPKNGSFDLSLVLVIVKPPVYGVALRTIYHRRPPPPAASPHLPPSPRAPSWKSQLRTTQHFRIIRYFFLEGLVIMIYDHALTLGTEVKYIWSSKLRLSTIWFLLVRYVGLASNIVITLFYFGNSNHEVCVRMQLVWEVLLVLQEVLVEVTLFVRVFAMYGLSLWILAGLLCTGCVSAVLALWAVIEYGTPKMLAAPGLTGCHGAFPRTTAIRLAGAWESQLVCDVLVFGLTVWRAYNYQQSYSVPRARGNRASTLLERMLRDGAMYFGAIVIANLANIFTFYVRLQVLHHSGTDAEFCQFGDVLLSGLISWFTTRRSFRDSSLAAHVKYP</sequence>
<evidence type="ECO:0000313" key="4">
    <source>
        <dbReference type="Proteomes" id="UP001219525"/>
    </source>
</evidence>
<feature type="domain" description="DUF6533" evidence="2">
    <location>
        <begin position="400"/>
        <end position="440"/>
    </location>
</feature>
<keyword evidence="1" id="KW-1133">Transmembrane helix</keyword>